<reference evidence="2 3" key="1">
    <citation type="journal article" date="2019" name="J. Hered.">
        <title>An Improved Genome Assembly for Drosophila navojoa, the Basal Species in the mojavensis Cluster.</title>
        <authorList>
            <person name="Vanderlinde T."/>
            <person name="Dupim E.G."/>
            <person name="Nazario-Yepiz N.O."/>
            <person name="Carvalho A.B."/>
        </authorList>
    </citation>
    <scope>NUCLEOTIDE SEQUENCE [LARGE SCALE GENOMIC DNA]</scope>
    <source>
        <strain evidence="2">Navoj_Jal97</strain>
        <tissue evidence="2">Whole organism</tissue>
    </source>
</reference>
<sequence>MSTTTRGTDNEEETSSRGMHILCNFQLEPKIDPRTNDMTVIAHLPDKKLQDLGPIAPEQERLHEIYICLANGRLERAFSFTETEYRSVMNEFIRYGLTASNSQEEDDSTQTGGVSQPASEASFVVTDSPSYTESQT</sequence>
<dbReference type="EMBL" id="LSRL02001169">
    <property type="protein sequence ID" value="TDG39305.1"/>
    <property type="molecule type" value="Genomic_DNA"/>
</dbReference>
<accession>A0A484AUT0</accession>
<feature type="region of interest" description="Disordered" evidence="1">
    <location>
        <begin position="99"/>
        <end position="136"/>
    </location>
</feature>
<feature type="compositionally biased region" description="Polar residues" evidence="1">
    <location>
        <begin position="109"/>
        <end position="136"/>
    </location>
</feature>
<dbReference type="AlphaFoldDB" id="A0A484AUT0"/>
<evidence type="ECO:0000313" key="3">
    <source>
        <dbReference type="Proteomes" id="UP000295192"/>
    </source>
</evidence>
<protein>
    <submittedName>
        <fullName evidence="2">Uncharacterized protein</fullName>
    </submittedName>
</protein>
<proteinExistence type="predicted"/>
<gene>
    <name evidence="2" type="ORF">AWZ03_014274</name>
</gene>
<evidence type="ECO:0000313" key="2">
    <source>
        <dbReference type="EMBL" id="TDG39305.1"/>
    </source>
</evidence>
<name>A0A484AUT0_DRONA</name>
<keyword evidence="3" id="KW-1185">Reference proteome</keyword>
<comment type="caution">
    <text evidence="2">The sequence shown here is derived from an EMBL/GenBank/DDBJ whole genome shotgun (WGS) entry which is preliminary data.</text>
</comment>
<dbReference type="Proteomes" id="UP000295192">
    <property type="component" value="Unassembled WGS sequence"/>
</dbReference>
<evidence type="ECO:0000256" key="1">
    <source>
        <dbReference type="SAM" id="MobiDB-lite"/>
    </source>
</evidence>
<organism evidence="2 3">
    <name type="scientific">Drosophila navojoa</name>
    <name type="common">Fruit fly</name>
    <dbReference type="NCBI Taxonomy" id="7232"/>
    <lineage>
        <taxon>Eukaryota</taxon>
        <taxon>Metazoa</taxon>
        <taxon>Ecdysozoa</taxon>
        <taxon>Arthropoda</taxon>
        <taxon>Hexapoda</taxon>
        <taxon>Insecta</taxon>
        <taxon>Pterygota</taxon>
        <taxon>Neoptera</taxon>
        <taxon>Endopterygota</taxon>
        <taxon>Diptera</taxon>
        <taxon>Brachycera</taxon>
        <taxon>Muscomorpha</taxon>
        <taxon>Ephydroidea</taxon>
        <taxon>Drosophilidae</taxon>
        <taxon>Drosophila</taxon>
    </lineage>
</organism>